<proteinExistence type="predicted"/>
<dbReference type="RefSeq" id="WP_125428617.1">
    <property type="nucleotide sequence ID" value="NZ_RWIS01000004.1"/>
</dbReference>
<comment type="caution">
    <text evidence="1">The sequence shown here is derived from an EMBL/GenBank/DDBJ whole genome shotgun (WGS) entry which is preliminary data.</text>
</comment>
<evidence type="ECO:0000313" key="1">
    <source>
        <dbReference type="EMBL" id="RSK34622.1"/>
    </source>
</evidence>
<organism evidence="1 2">
    <name type="scientific">Hymenobacter metallilatus</name>
    <dbReference type="NCBI Taxonomy" id="2493666"/>
    <lineage>
        <taxon>Bacteria</taxon>
        <taxon>Pseudomonadati</taxon>
        <taxon>Bacteroidota</taxon>
        <taxon>Cytophagia</taxon>
        <taxon>Cytophagales</taxon>
        <taxon>Hymenobacteraceae</taxon>
        <taxon>Hymenobacter</taxon>
    </lineage>
</organism>
<reference evidence="1 2" key="1">
    <citation type="submission" date="2018-12" db="EMBL/GenBank/DDBJ databases">
        <authorList>
            <person name="Feng G."/>
            <person name="Zhu H."/>
        </authorList>
    </citation>
    <scope>NUCLEOTIDE SEQUENCE [LARGE SCALE GENOMIC DNA]</scope>
    <source>
        <strain evidence="1 2">9PBR-2</strain>
    </source>
</reference>
<name>A0A428JN03_9BACT</name>
<gene>
    <name evidence="1" type="ORF">EI290_08335</name>
</gene>
<keyword evidence="2" id="KW-1185">Reference proteome</keyword>
<accession>A0A428JN03</accession>
<dbReference type="AlphaFoldDB" id="A0A428JN03"/>
<protein>
    <recommendedName>
        <fullName evidence="3">Addiction module toxin RelE</fullName>
    </recommendedName>
</protein>
<dbReference type="EMBL" id="RWIS01000004">
    <property type="protein sequence ID" value="RSK34622.1"/>
    <property type="molecule type" value="Genomic_DNA"/>
</dbReference>
<evidence type="ECO:0008006" key="3">
    <source>
        <dbReference type="Google" id="ProtNLM"/>
    </source>
</evidence>
<evidence type="ECO:0000313" key="2">
    <source>
        <dbReference type="Proteomes" id="UP000280066"/>
    </source>
</evidence>
<dbReference type="Proteomes" id="UP000280066">
    <property type="component" value="Unassembled WGS sequence"/>
</dbReference>
<sequence>MSEVVLIPGPTFQREAKTLRKKFASLAHELRALGEQLRENPQLGTPLGRGCYKIRLTVRSKGGGKSGGMRIITYVVVQLRQEATGATTVYLASIYDKSEQDTISDTRLRALLAEINHAG</sequence>
<dbReference type="OrthoDB" id="1364255at2"/>